<dbReference type="CDD" id="cd05233">
    <property type="entry name" value="SDR_c"/>
    <property type="match status" value="1"/>
</dbReference>
<protein>
    <submittedName>
        <fullName evidence="5">Short chain dehydrogenase</fullName>
    </submittedName>
</protein>
<dbReference type="AlphaFoldDB" id="A0A095TQW7"/>
<name>A0A095TQW7_9GAMM</name>
<dbReference type="PANTHER" id="PTHR44196:SF1">
    <property type="entry name" value="DEHYDROGENASE_REDUCTASE SDR FAMILY MEMBER 7B"/>
    <property type="match status" value="1"/>
</dbReference>
<dbReference type="STRING" id="1177154.Y5S_02144"/>
<organism evidence="5 6">
    <name type="scientific">Alcanivorax nanhaiticus</name>
    <dbReference type="NCBI Taxonomy" id="1177154"/>
    <lineage>
        <taxon>Bacteria</taxon>
        <taxon>Pseudomonadati</taxon>
        <taxon>Pseudomonadota</taxon>
        <taxon>Gammaproteobacteria</taxon>
        <taxon>Oceanospirillales</taxon>
        <taxon>Alcanivoracaceae</taxon>
        <taxon>Alcanivorax</taxon>
    </lineage>
</organism>
<dbReference type="PRINTS" id="PR00080">
    <property type="entry name" value="SDRFAMILY"/>
</dbReference>
<dbReference type="InterPro" id="IPR036291">
    <property type="entry name" value="NAD(P)-bd_dom_sf"/>
</dbReference>
<dbReference type="RefSeq" id="WP_052041533.1">
    <property type="nucleotide sequence ID" value="NZ_ARXV01000007.1"/>
</dbReference>
<dbReference type="PATRIC" id="fig|1177154.3.peg.2184"/>
<feature type="region of interest" description="Disordered" evidence="4">
    <location>
        <begin position="306"/>
        <end position="331"/>
    </location>
</feature>
<evidence type="ECO:0000313" key="6">
    <source>
        <dbReference type="Proteomes" id="UP000029444"/>
    </source>
</evidence>
<dbReference type="GO" id="GO:0016020">
    <property type="term" value="C:membrane"/>
    <property type="evidence" value="ECO:0007669"/>
    <property type="project" value="TreeGrafter"/>
</dbReference>
<evidence type="ECO:0000256" key="2">
    <source>
        <dbReference type="ARBA" id="ARBA00023002"/>
    </source>
</evidence>
<dbReference type="InterPro" id="IPR002347">
    <property type="entry name" value="SDR_fam"/>
</dbReference>
<comment type="similarity">
    <text evidence="1 3">Belongs to the short-chain dehydrogenases/reductases (SDR) family.</text>
</comment>
<dbReference type="Gene3D" id="3.40.50.720">
    <property type="entry name" value="NAD(P)-binding Rossmann-like Domain"/>
    <property type="match status" value="1"/>
</dbReference>
<dbReference type="PANTHER" id="PTHR44196">
    <property type="entry name" value="DEHYDROGENASE/REDUCTASE SDR FAMILY MEMBER 7B"/>
    <property type="match status" value="1"/>
</dbReference>
<reference evidence="5 6" key="1">
    <citation type="submission" date="2012-09" db="EMBL/GenBank/DDBJ databases">
        <title>Genome Sequence of alkane-degrading Bacterium Alcanivorax sp. 19-m-6.</title>
        <authorList>
            <person name="Lai Q."/>
            <person name="Shao Z."/>
        </authorList>
    </citation>
    <scope>NUCLEOTIDE SEQUENCE [LARGE SCALE GENOMIC DNA]</scope>
    <source>
        <strain evidence="5 6">19-m-6</strain>
    </source>
</reference>
<evidence type="ECO:0000313" key="5">
    <source>
        <dbReference type="EMBL" id="KGD64778.1"/>
    </source>
</evidence>
<comment type="caution">
    <text evidence="5">The sequence shown here is derived from an EMBL/GenBank/DDBJ whole genome shotgun (WGS) entry which is preliminary data.</text>
</comment>
<evidence type="ECO:0000256" key="1">
    <source>
        <dbReference type="ARBA" id="ARBA00006484"/>
    </source>
</evidence>
<sequence length="331" mass="37371">MSNELKFRLPKVLPYFTRFGQHWRWNVKSLVSPHHALQERVRGKVVLLTGASSGIGAQVACELGAAGATVALVARNREKLEVIARDIRNAGGNAEVYPGDLTDLEECDRICRTIEKAHGRVDLLINNAGRSIRRSIKFTYDRFHDYERTMQLNYLAAIRMAMNVLPGMEARNEGHIINVSTVGVQANPARFSAYLGSKWALEGWTWVAANEFAHTNIRFSSLNYPLVRTPMIAPTKIYKYMPVMSVDTAVKWMLDVIITQNKRKLGIFGKGALSMYYLLPKTSESIVNLSYQTIFEDPPENYVSAKTRRRASANEEGHTNTIARRHQQDAE</sequence>
<evidence type="ECO:0000256" key="3">
    <source>
        <dbReference type="RuleBase" id="RU000363"/>
    </source>
</evidence>
<proteinExistence type="inferred from homology"/>
<dbReference type="PRINTS" id="PR00081">
    <property type="entry name" value="GDHRDH"/>
</dbReference>
<dbReference type="EMBL" id="ARXV01000007">
    <property type="protein sequence ID" value="KGD64778.1"/>
    <property type="molecule type" value="Genomic_DNA"/>
</dbReference>
<gene>
    <name evidence="5" type="ORF">Y5S_02144</name>
</gene>
<dbReference type="GO" id="GO:0016491">
    <property type="term" value="F:oxidoreductase activity"/>
    <property type="evidence" value="ECO:0007669"/>
    <property type="project" value="UniProtKB-KW"/>
</dbReference>
<keyword evidence="6" id="KW-1185">Reference proteome</keyword>
<dbReference type="SUPFAM" id="SSF51735">
    <property type="entry name" value="NAD(P)-binding Rossmann-fold domains"/>
    <property type="match status" value="1"/>
</dbReference>
<dbReference type="Proteomes" id="UP000029444">
    <property type="component" value="Unassembled WGS sequence"/>
</dbReference>
<evidence type="ECO:0000256" key="4">
    <source>
        <dbReference type="SAM" id="MobiDB-lite"/>
    </source>
</evidence>
<keyword evidence="2" id="KW-0560">Oxidoreductase</keyword>
<accession>A0A095TQW7</accession>
<dbReference type="OrthoDB" id="9810734at2"/>
<dbReference type="eggNOG" id="COG0300">
    <property type="taxonomic scope" value="Bacteria"/>
</dbReference>
<dbReference type="Pfam" id="PF00106">
    <property type="entry name" value="adh_short"/>
    <property type="match status" value="1"/>
</dbReference>